<sequence>MNLLLKSSALATLFTLALVTNAKAVEPIESNELKTRQVQSQPLLIAEDTGEIDAKQFEELRSLNRMVIQQMEMMDAALPLLQSDNPEIRRMAMEMLRNTNEMTERMMSMRNEMFSLRIRDGRN</sequence>
<name>A0A951PKJ9_9CYAN</name>
<feature type="chain" id="PRO_5037613769" description="Secreted protein" evidence="1">
    <location>
        <begin position="25"/>
        <end position="123"/>
    </location>
</feature>
<organism evidence="2 3">
    <name type="scientific">Symplocastrum torsivum CPER-KK1</name>
    <dbReference type="NCBI Taxonomy" id="450513"/>
    <lineage>
        <taxon>Bacteria</taxon>
        <taxon>Bacillati</taxon>
        <taxon>Cyanobacteriota</taxon>
        <taxon>Cyanophyceae</taxon>
        <taxon>Oscillatoriophycideae</taxon>
        <taxon>Oscillatoriales</taxon>
        <taxon>Microcoleaceae</taxon>
        <taxon>Symplocastrum</taxon>
    </lineage>
</organism>
<proteinExistence type="predicted"/>
<evidence type="ECO:0008006" key="4">
    <source>
        <dbReference type="Google" id="ProtNLM"/>
    </source>
</evidence>
<comment type="caution">
    <text evidence="2">The sequence shown here is derived from an EMBL/GenBank/DDBJ whole genome shotgun (WGS) entry which is preliminary data.</text>
</comment>
<gene>
    <name evidence="2" type="ORF">KME25_14475</name>
</gene>
<dbReference type="Proteomes" id="UP000753908">
    <property type="component" value="Unassembled WGS sequence"/>
</dbReference>
<dbReference type="EMBL" id="JAHHIF010000017">
    <property type="protein sequence ID" value="MBW4545635.1"/>
    <property type="molecule type" value="Genomic_DNA"/>
</dbReference>
<evidence type="ECO:0000256" key="1">
    <source>
        <dbReference type="SAM" id="SignalP"/>
    </source>
</evidence>
<reference evidence="2" key="2">
    <citation type="journal article" date="2022" name="Microbiol. Resour. Announc.">
        <title>Metagenome Sequencing to Explore Phylogenomics of Terrestrial Cyanobacteria.</title>
        <authorList>
            <person name="Ward R.D."/>
            <person name="Stajich J.E."/>
            <person name="Johansen J.R."/>
            <person name="Huntemann M."/>
            <person name="Clum A."/>
            <person name="Foster B."/>
            <person name="Foster B."/>
            <person name="Roux S."/>
            <person name="Palaniappan K."/>
            <person name="Varghese N."/>
            <person name="Mukherjee S."/>
            <person name="Reddy T.B.K."/>
            <person name="Daum C."/>
            <person name="Copeland A."/>
            <person name="Chen I.A."/>
            <person name="Ivanova N.N."/>
            <person name="Kyrpides N.C."/>
            <person name="Shapiro N."/>
            <person name="Eloe-Fadrosh E.A."/>
            <person name="Pietrasiak N."/>
        </authorList>
    </citation>
    <scope>NUCLEOTIDE SEQUENCE</scope>
    <source>
        <strain evidence="2">CPER-KK1</strain>
    </source>
</reference>
<keyword evidence="1" id="KW-0732">Signal</keyword>
<dbReference type="AlphaFoldDB" id="A0A951PKJ9"/>
<evidence type="ECO:0000313" key="3">
    <source>
        <dbReference type="Proteomes" id="UP000753908"/>
    </source>
</evidence>
<feature type="signal peptide" evidence="1">
    <location>
        <begin position="1"/>
        <end position="24"/>
    </location>
</feature>
<evidence type="ECO:0000313" key="2">
    <source>
        <dbReference type="EMBL" id="MBW4545635.1"/>
    </source>
</evidence>
<protein>
    <recommendedName>
        <fullName evidence="4">Secreted protein</fullName>
    </recommendedName>
</protein>
<accession>A0A951PKJ9</accession>
<reference evidence="2" key="1">
    <citation type="submission" date="2021-05" db="EMBL/GenBank/DDBJ databases">
        <authorList>
            <person name="Pietrasiak N."/>
            <person name="Ward R."/>
            <person name="Stajich J.E."/>
            <person name="Kurbessoian T."/>
        </authorList>
    </citation>
    <scope>NUCLEOTIDE SEQUENCE</scope>
    <source>
        <strain evidence="2">CPER-KK1</strain>
    </source>
</reference>